<sequence length="83" mass="9476">MEKEKSGKSVFEVGTELDILFEEGSLNQLTYMVLQIDLKADLNNFLKSATMTEGIILPQNKPQEIDIYRLPYGFSAQEQEKMS</sequence>
<reference evidence="1 2" key="1">
    <citation type="submission" date="2023-03" db="EMBL/GenBank/DDBJ databases">
        <title>High recombination rates correlate with genetic variation in Cardiocondyla obscurior ants.</title>
        <authorList>
            <person name="Errbii M."/>
        </authorList>
    </citation>
    <scope>NUCLEOTIDE SEQUENCE [LARGE SCALE GENOMIC DNA]</scope>
    <source>
        <strain evidence="1">Alpha-2009</strain>
        <tissue evidence="1">Whole body</tissue>
    </source>
</reference>
<dbReference type="Proteomes" id="UP001430953">
    <property type="component" value="Unassembled WGS sequence"/>
</dbReference>
<gene>
    <name evidence="1" type="ORF">PUN28_013995</name>
</gene>
<evidence type="ECO:0000313" key="2">
    <source>
        <dbReference type="Proteomes" id="UP001430953"/>
    </source>
</evidence>
<comment type="caution">
    <text evidence="1">The sequence shown here is derived from an EMBL/GenBank/DDBJ whole genome shotgun (WGS) entry which is preliminary data.</text>
</comment>
<dbReference type="EMBL" id="JADYXP020000014">
    <property type="protein sequence ID" value="KAL0110740.1"/>
    <property type="molecule type" value="Genomic_DNA"/>
</dbReference>
<proteinExistence type="predicted"/>
<keyword evidence="2" id="KW-1185">Reference proteome</keyword>
<accession>A0AAW2F6N4</accession>
<dbReference type="AlphaFoldDB" id="A0AAW2F6N4"/>
<evidence type="ECO:0000313" key="1">
    <source>
        <dbReference type="EMBL" id="KAL0110740.1"/>
    </source>
</evidence>
<organism evidence="1 2">
    <name type="scientific">Cardiocondyla obscurior</name>
    <dbReference type="NCBI Taxonomy" id="286306"/>
    <lineage>
        <taxon>Eukaryota</taxon>
        <taxon>Metazoa</taxon>
        <taxon>Ecdysozoa</taxon>
        <taxon>Arthropoda</taxon>
        <taxon>Hexapoda</taxon>
        <taxon>Insecta</taxon>
        <taxon>Pterygota</taxon>
        <taxon>Neoptera</taxon>
        <taxon>Endopterygota</taxon>
        <taxon>Hymenoptera</taxon>
        <taxon>Apocrita</taxon>
        <taxon>Aculeata</taxon>
        <taxon>Formicoidea</taxon>
        <taxon>Formicidae</taxon>
        <taxon>Myrmicinae</taxon>
        <taxon>Cardiocondyla</taxon>
    </lineage>
</organism>
<name>A0AAW2F6N4_9HYME</name>
<protein>
    <submittedName>
        <fullName evidence="1">Uncharacterized protein</fullName>
    </submittedName>
</protein>